<proteinExistence type="predicted"/>
<dbReference type="RefSeq" id="WP_261403910.1">
    <property type="nucleotide sequence ID" value="NZ_CP081869.1"/>
</dbReference>
<reference evidence="1" key="1">
    <citation type="submission" date="2021-08" db="EMBL/GenBank/DDBJ databases">
        <authorList>
            <person name="Zhang H."/>
            <person name="Xu M."/>
            <person name="Yu Z."/>
            <person name="Yang L."/>
            <person name="Cai Y."/>
        </authorList>
    </citation>
    <scope>NUCLEOTIDE SEQUENCE</scope>
    <source>
        <strain evidence="1">CHL1</strain>
    </source>
</reference>
<keyword evidence="2" id="KW-1185">Reference proteome</keyword>
<accession>A0A9E6R9M7</accession>
<protein>
    <submittedName>
        <fullName evidence="1">Uncharacterized protein</fullName>
    </submittedName>
</protein>
<dbReference type="AlphaFoldDB" id="A0A9E6R9M7"/>
<evidence type="ECO:0000313" key="1">
    <source>
        <dbReference type="EMBL" id="QZO00731.1"/>
    </source>
</evidence>
<organism evidence="1 2">
    <name type="scientific">Chenggangzhangella methanolivorans</name>
    <dbReference type="NCBI Taxonomy" id="1437009"/>
    <lineage>
        <taxon>Bacteria</taxon>
        <taxon>Pseudomonadati</taxon>
        <taxon>Pseudomonadota</taxon>
        <taxon>Alphaproteobacteria</taxon>
        <taxon>Hyphomicrobiales</taxon>
        <taxon>Methylopilaceae</taxon>
        <taxon>Chenggangzhangella</taxon>
    </lineage>
</organism>
<name>A0A9E6R9M7_9HYPH</name>
<dbReference type="EMBL" id="CP081869">
    <property type="protein sequence ID" value="QZO00731.1"/>
    <property type="molecule type" value="Genomic_DNA"/>
</dbReference>
<dbReference type="Proteomes" id="UP000825701">
    <property type="component" value="Chromosome"/>
</dbReference>
<gene>
    <name evidence="1" type="ORF">K6K41_03300</name>
</gene>
<evidence type="ECO:0000313" key="2">
    <source>
        <dbReference type="Proteomes" id="UP000825701"/>
    </source>
</evidence>
<dbReference type="KEGG" id="cmet:K6K41_03300"/>
<sequence>MTWNGTVFCEITDTNTADPTLSTTRSQFYMHLALKDDNSEITINEEGATSLDVYHRTMMTYAASSTDRTPAYLAGDKNYLVPVSLTRVFDIKKKSTSKFRTFVLGDFRIFSDYGPKYCNVNGGAMTVQFTPN</sequence>